<dbReference type="EMBL" id="BOOI01000046">
    <property type="protein sequence ID" value="GIH86414.1"/>
    <property type="molecule type" value="Genomic_DNA"/>
</dbReference>
<accession>A0A8J3S406</accession>
<organism evidence="1 2">
    <name type="scientific">Planobispora rosea</name>
    <dbReference type="NCBI Taxonomy" id="35762"/>
    <lineage>
        <taxon>Bacteria</taxon>
        <taxon>Bacillati</taxon>
        <taxon>Actinomycetota</taxon>
        <taxon>Actinomycetes</taxon>
        <taxon>Streptosporangiales</taxon>
        <taxon>Streptosporangiaceae</taxon>
        <taxon>Planobispora</taxon>
    </lineage>
</organism>
<dbReference type="Proteomes" id="UP000655044">
    <property type="component" value="Unassembled WGS sequence"/>
</dbReference>
<keyword evidence="2" id="KW-1185">Reference proteome</keyword>
<name>A0A8J3S406_PLARO</name>
<evidence type="ECO:0000313" key="1">
    <source>
        <dbReference type="EMBL" id="GIH86414.1"/>
    </source>
</evidence>
<dbReference type="AlphaFoldDB" id="A0A8J3S406"/>
<dbReference type="RefSeq" id="WP_189242991.1">
    <property type="nucleotide sequence ID" value="NZ_BMQP01000026.1"/>
</dbReference>
<reference evidence="1" key="1">
    <citation type="submission" date="2021-01" db="EMBL/GenBank/DDBJ databases">
        <title>Whole genome shotgun sequence of Planobispora rosea NBRC 15558.</title>
        <authorList>
            <person name="Komaki H."/>
            <person name="Tamura T."/>
        </authorList>
    </citation>
    <scope>NUCLEOTIDE SEQUENCE</scope>
    <source>
        <strain evidence="1">NBRC 15558</strain>
    </source>
</reference>
<comment type="caution">
    <text evidence="1">The sequence shown here is derived from an EMBL/GenBank/DDBJ whole genome shotgun (WGS) entry which is preliminary data.</text>
</comment>
<proteinExistence type="predicted"/>
<protein>
    <submittedName>
        <fullName evidence="1">Uncharacterized protein</fullName>
    </submittedName>
</protein>
<evidence type="ECO:0000313" key="2">
    <source>
        <dbReference type="Proteomes" id="UP000655044"/>
    </source>
</evidence>
<gene>
    <name evidence="1" type="ORF">Pro02_48220</name>
</gene>
<sequence length="187" mass="19698">MTTPTLAALTALIGPAASDELIEQLAQSVRDRAAHAHPPSGADLHCLNLAASMGERMGPVLVRLRDAEAGHEEDEPVCRICGCSENRACEGGCAWVPNPLGVDVCSACTYAITATVMAEEDLIILERPTELGITADDGEDLLALTLGKIRFSLPETVDLTPDEARIWAAQLAAMAEASEAAQSGTYR</sequence>